<protein>
    <submittedName>
        <fullName evidence="1">Uncharacterized protein</fullName>
    </submittedName>
</protein>
<dbReference type="EMBL" id="CP001344">
    <property type="protein sequence ID" value="ACL45070.1"/>
    <property type="molecule type" value="Genomic_DNA"/>
</dbReference>
<dbReference type="HOGENOM" id="CLU_3364527_0_0_3"/>
<organism evidence="1">
    <name type="scientific">Cyanothece sp. (strain PCC 7425 / ATCC 29141)</name>
    <dbReference type="NCBI Taxonomy" id="395961"/>
    <lineage>
        <taxon>Bacteria</taxon>
        <taxon>Bacillati</taxon>
        <taxon>Cyanobacteriota</taxon>
        <taxon>Cyanophyceae</taxon>
        <taxon>Gomontiellales</taxon>
        <taxon>Cyanothecaceae</taxon>
        <taxon>Cyanothece</taxon>
    </lineage>
</organism>
<dbReference type="AlphaFoldDB" id="B8HK79"/>
<evidence type="ECO:0000313" key="1">
    <source>
        <dbReference type="EMBL" id="ACL45070.1"/>
    </source>
</evidence>
<accession>B8HK79</accession>
<name>B8HK79_CYAP4</name>
<proteinExistence type="predicted"/>
<dbReference type="STRING" id="395961.Cyan7425_2724"/>
<gene>
    <name evidence="1" type="ordered locus">Cyan7425_2724</name>
</gene>
<dbReference type="KEGG" id="cyn:Cyan7425_2724"/>
<reference evidence="1" key="1">
    <citation type="submission" date="2009-01" db="EMBL/GenBank/DDBJ databases">
        <title>Complete sequence of chromosome Cyanothece sp. PCC 7425.</title>
        <authorList>
            <consortium name="US DOE Joint Genome Institute"/>
            <person name="Lucas S."/>
            <person name="Copeland A."/>
            <person name="Lapidus A."/>
            <person name="Glavina del Rio T."/>
            <person name="Dalin E."/>
            <person name="Tice H."/>
            <person name="Bruce D."/>
            <person name="Goodwin L."/>
            <person name="Pitluck S."/>
            <person name="Sims D."/>
            <person name="Meineke L."/>
            <person name="Brettin T."/>
            <person name="Detter J.C."/>
            <person name="Han C."/>
            <person name="Larimer F."/>
            <person name="Land M."/>
            <person name="Hauser L."/>
            <person name="Kyrpides N."/>
            <person name="Ovchinnikova G."/>
            <person name="Liberton M."/>
            <person name="Stoeckel J."/>
            <person name="Banerjee A."/>
            <person name="Singh A."/>
            <person name="Page L."/>
            <person name="Sato H."/>
            <person name="Zhao L."/>
            <person name="Sherman L."/>
            <person name="Pakrasi H."/>
            <person name="Richardson P."/>
        </authorList>
    </citation>
    <scope>NUCLEOTIDE SEQUENCE</scope>
    <source>
        <strain evidence="1">PCC 7425</strain>
    </source>
</reference>
<sequence length="35" mass="3839">MFNGYFYSSGSGGYKVFPPPVGVLVPYLSHCLLKL</sequence>